<gene>
    <name evidence="2" type="ORF">IWQ60_005003</name>
</gene>
<evidence type="ECO:0000313" key="2">
    <source>
        <dbReference type="EMBL" id="KAJ1924738.1"/>
    </source>
</evidence>
<dbReference type="AlphaFoldDB" id="A0A9W8DYU8"/>
<evidence type="ECO:0000256" key="1">
    <source>
        <dbReference type="SAM" id="MobiDB-lite"/>
    </source>
</evidence>
<protein>
    <submittedName>
        <fullName evidence="2">Uncharacterized protein</fullName>
    </submittedName>
</protein>
<organism evidence="2 3">
    <name type="scientific">Tieghemiomyces parasiticus</name>
    <dbReference type="NCBI Taxonomy" id="78921"/>
    <lineage>
        <taxon>Eukaryota</taxon>
        <taxon>Fungi</taxon>
        <taxon>Fungi incertae sedis</taxon>
        <taxon>Zoopagomycota</taxon>
        <taxon>Kickxellomycotina</taxon>
        <taxon>Dimargaritomycetes</taxon>
        <taxon>Dimargaritales</taxon>
        <taxon>Dimargaritaceae</taxon>
        <taxon>Tieghemiomyces</taxon>
    </lineage>
</organism>
<dbReference type="Proteomes" id="UP001150569">
    <property type="component" value="Unassembled WGS sequence"/>
</dbReference>
<name>A0A9W8DYU8_9FUNG</name>
<sequence>MVTAQCDQLGQKSNLGVKHTRLALVAEPVLTSRFGRMGLLLAIFVQLHNHSDGTDTKNTSRTGKYEEEQSPVLVGV</sequence>
<feature type="region of interest" description="Disordered" evidence="1">
    <location>
        <begin position="50"/>
        <end position="76"/>
    </location>
</feature>
<reference evidence="2" key="1">
    <citation type="submission" date="2022-07" db="EMBL/GenBank/DDBJ databases">
        <title>Phylogenomic reconstructions and comparative analyses of Kickxellomycotina fungi.</title>
        <authorList>
            <person name="Reynolds N.K."/>
            <person name="Stajich J.E."/>
            <person name="Barry K."/>
            <person name="Grigoriev I.V."/>
            <person name="Crous P."/>
            <person name="Smith M.E."/>
        </authorList>
    </citation>
    <scope>NUCLEOTIDE SEQUENCE</scope>
    <source>
        <strain evidence="2">RSA 861</strain>
    </source>
</reference>
<evidence type="ECO:0000313" key="3">
    <source>
        <dbReference type="Proteomes" id="UP001150569"/>
    </source>
</evidence>
<dbReference type="EMBL" id="JANBPT010000256">
    <property type="protein sequence ID" value="KAJ1924738.1"/>
    <property type="molecule type" value="Genomic_DNA"/>
</dbReference>
<proteinExistence type="predicted"/>
<keyword evidence="3" id="KW-1185">Reference proteome</keyword>
<accession>A0A9W8DYU8</accession>
<comment type="caution">
    <text evidence="2">The sequence shown here is derived from an EMBL/GenBank/DDBJ whole genome shotgun (WGS) entry which is preliminary data.</text>
</comment>